<gene>
    <name evidence="2" type="primary">CSON015007</name>
</gene>
<sequence>MPKKARSLASSTTNRRPSSQYSEKIYHMSVKDMLMESDDSDGMNGNRTKKSKSRQYIDPWDLENYIYLKSKIDSNFEESTGSQSPAGEPIHSRFYYVPGEFEECRRCCAGMDEATFCNERFGPNPFEETQNLEDYMAYSTYTGKFLTFSLREGREM</sequence>
<dbReference type="AlphaFoldDB" id="A0A336KT62"/>
<dbReference type="EMBL" id="UFQT01000917">
    <property type="protein sequence ID" value="SSX27977.1"/>
    <property type="molecule type" value="Genomic_DNA"/>
</dbReference>
<evidence type="ECO:0000313" key="2">
    <source>
        <dbReference type="EMBL" id="SSX07639.1"/>
    </source>
</evidence>
<feature type="compositionally biased region" description="Polar residues" evidence="1">
    <location>
        <begin position="8"/>
        <end position="22"/>
    </location>
</feature>
<feature type="region of interest" description="Disordered" evidence="1">
    <location>
        <begin position="1"/>
        <end position="23"/>
    </location>
</feature>
<accession>A0A336KT62</accession>
<dbReference type="EMBL" id="UFQS01000917">
    <property type="protein sequence ID" value="SSX07639.1"/>
    <property type="molecule type" value="Genomic_DNA"/>
</dbReference>
<proteinExistence type="predicted"/>
<dbReference type="VEuPathDB" id="VectorBase:CSON015007"/>
<protein>
    <submittedName>
        <fullName evidence="2">CSON015007 protein</fullName>
    </submittedName>
</protein>
<evidence type="ECO:0000256" key="1">
    <source>
        <dbReference type="SAM" id="MobiDB-lite"/>
    </source>
</evidence>
<name>A0A336KT62_CULSO</name>
<reference evidence="2" key="1">
    <citation type="submission" date="2018-04" db="EMBL/GenBank/DDBJ databases">
        <authorList>
            <person name="Go L.Y."/>
            <person name="Mitchell J.A."/>
        </authorList>
    </citation>
    <scope>NUCLEOTIDE SEQUENCE</scope>
    <source>
        <tissue evidence="2">Whole organism</tissue>
    </source>
</reference>
<reference evidence="3" key="2">
    <citation type="submission" date="2018-07" db="EMBL/GenBank/DDBJ databases">
        <authorList>
            <person name="Quirk P.G."/>
            <person name="Krulwich T.A."/>
        </authorList>
    </citation>
    <scope>NUCLEOTIDE SEQUENCE</scope>
</reference>
<organism evidence="2">
    <name type="scientific">Culicoides sonorensis</name>
    <name type="common">Biting midge</name>
    <dbReference type="NCBI Taxonomy" id="179676"/>
    <lineage>
        <taxon>Eukaryota</taxon>
        <taxon>Metazoa</taxon>
        <taxon>Ecdysozoa</taxon>
        <taxon>Arthropoda</taxon>
        <taxon>Hexapoda</taxon>
        <taxon>Insecta</taxon>
        <taxon>Pterygota</taxon>
        <taxon>Neoptera</taxon>
        <taxon>Endopterygota</taxon>
        <taxon>Diptera</taxon>
        <taxon>Nematocera</taxon>
        <taxon>Chironomoidea</taxon>
        <taxon>Ceratopogonidae</taxon>
        <taxon>Ceratopogoninae</taxon>
        <taxon>Culicoides</taxon>
        <taxon>Monoculicoides</taxon>
    </lineage>
</organism>
<evidence type="ECO:0000313" key="3">
    <source>
        <dbReference type="EMBL" id="SSX27977.1"/>
    </source>
</evidence>